<keyword evidence="2 5" id="KW-0812">Transmembrane</keyword>
<name>A0A0J8VPF7_9ENTR</name>
<dbReference type="InterPro" id="IPR051533">
    <property type="entry name" value="WaaL-like"/>
</dbReference>
<dbReference type="Pfam" id="PF04932">
    <property type="entry name" value="Wzy_C"/>
    <property type="match status" value="1"/>
</dbReference>
<dbReference type="OrthoDB" id="5596698at2"/>
<organism evidence="9 10">
    <name type="scientific">Franconibacter pulveris</name>
    <dbReference type="NCBI Taxonomy" id="435910"/>
    <lineage>
        <taxon>Bacteria</taxon>
        <taxon>Pseudomonadati</taxon>
        <taxon>Pseudomonadota</taxon>
        <taxon>Gammaproteobacteria</taxon>
        <taxon>Enterobacterales</taxon>
        <taxon>Enterobacteriaceae</taxon>
        <taxon>Franconibacter</taxon>
    </lineage>
</organism>
<feature type="domain" description="O-antigen ligase-related" evidence="6">
    <location>
        <begin position="97"/>
        <end position="243"/>
    </location>
</feature>
<dbReference type="InterPro" id="IPR007016">
    <property type="entry name" value="O-antigen_ligase-rel_domated"/>
</dbReference>
<gene>
    <name evidence="9" type="ORF">ACH50_08845</name>
</gene>
<dbReference type="Proteomes" id="UP000037315">
    <property type="component" value="Unassembled WGS sequence"/>
</dbReference>
<evidence type="ECO:0000256" key="2">
    <source>
        <dbReference type="ARBA" id="ARBA00022692"/>
    </source>
</evidence>
<accession>A0A0J8VPF7</accession>
<proteinExistence type="predicted"/>
<feature type="transmembrane region" description="Helical" evidence="5">
    <location>
        <begin position="57"/>
        <end position="80"/>
    </location>
</feature>
<feature type="domain" description="Virulence factor membrane-bound polymerase C-terminal" evidence="7">
    <location>
        <begin position="269"/>
        <end position="440"/>
    </location>
</feature>
<feature type="non-terminal residue" evidence="9">
    <location>
        <position position="1"/>
    </location>
</feature>
<evidence type="ECO:0000256" key="1">
    <source>
        <dbReference type="ARBA" id="ARBA00004141"/>
    </source>
</evidence>
<dbReference type="InterPro" id="IPR031726">
    <property type="entry name" value="PglL_A"/>
</dbReference>
<dbReference type="STRING" id="1121863.GCA_000621185_00838"/>
<evidence type="ECO:0000313" key="10">
    <source>
        <dbReference type="Proteomes" id="UP000037315"/>
    </source>
</evidence>
<comment type="subcellular location">
    <subcellularLocation>
        <location evidence="1">Membrane</location>
        <topology evidence="1">Multi-pass membrane protein</topology>
    </subcellularLocation>
</comment>
<feature type="domain" description="Protein glycosylation ligase" evidence="8">
    <location>
        <begin position="54"/>
        <end position="71"/>
    </location>
</feature>
<comment type="caution">
    <text evidence="9">The sequence shown here is derived from an EMBL/GenBank/DDBJ whole genome shotgun (WGS) entry which is preliminary data.</text>
</comment>
<feature type="transmembrane region" description="Helical" evidence="5">
    <location>
        <begin position="111"/>
        <end position="128"/>
    </location>
</feature>
<feature type="transmembrane region" description="Helical" evidence="5">
    <location>
        <begin position="264"/>
        <end position="283"/>
    </location>
</feature>
<evidence type="ECO:0000256" key="5">
    <source>
        <dbReference type="SAM" id="Phobius"/>
    </source>
</evidence>
<evidence type="ECO:0000256" key="4">
    <source>
        <dbReference type="ARBA" id="ARBA00023136"/>
    </source>
</evidence>
<evidence type="ECO:0000259" key="6">
    <source>
        <dbReference type="Pfam" id="PF04932"/>
    </source>
</evidence>
<feature type="transmembrane region" description="Helical" evidence="5">
    <location>
        <begin position="230"/>
        <end position="252"/>
    </location>
</feature>
<dbReference type="Pfam" id="PF11846">
    <property type="entry name" value="Wzy_C_2"/>
    <property type="match status" value="1"/>
</dbReference>
<dbReference type="PATRIC" id="fig|1656095.3.peg.3765"/>
<feature type="transmembrane region" description="Helical" evidence="5">
    <location>
        <begin position="135"/>
        <end position="153"/>
    </location>
</feature>
<evidence type="ECO:0000256" key="3">
    <source>
        <dbReference type="ARBA" id="ARBA00022989"/>
    </source>
</evidence>
<dbReference type="GO" id="GO:0016874">
    <property type="term" value="F:ligase activity"/>
    <property type="evidence" value="ECO:0007669"/>
    <property type="project" value="UniProtKB-KW"/>
</dbReference>
<dbReference type="Pfam" id="PF15864">
    <property type="entry name" value="PglL_A"/>
    <property type="match status" value="1"/>
</dbReference>
<keyword evidence="3 5" id="KW-1133">Transmembrane helix</keyword>
<evidence type="ECO:0000313" key="9">
    <source>
        <dbReference type="EMBL" id="KMV35328.1"/>
    </source>
</evidence>
<dbReference type="EMBL" id="LFEJ01000012">
    <property type="protein sequence ID" value="KMV35328.1"/>
    <property type="molecule type" value="Genomic_DNA"/>
</dbReference>
<sequence>LLRLPFTPRHRRAALLAVFVLAVGQAGTGLLQAFCPHLAARLYEFDWLRNQGRPYGIFQQVNLLASFLATGAGCGFLLLLTERRARGITTVLITAGLGVLAFVLALNQSRAGAVGAVAVIAALCAVAGRGKAPRAGAALAVMALGAGAGWYITQHVTVLVNGEPFLMARDYAGSTQERRHILHITWQMIMLHPWAGWGYGTFEYAFSRWLLAHPGYTFRVPVTHPHNELLYAWFQGGITALAGMLVLFAGWVRMLIRALKTRRATLAYALLIVPLLAHLNLEYPFYQSFIHFGLFLLLLRLGVTEAPPAARQAARAPRLAAVLCGAALIVFSGAGLYANLQLTALERSQLAGFPSPAPWYFATQSERAQFDEMVALLMDYNRTRNAANLDEFMARAQAWSLRHNDANVWRSMMMIEQFRGNQARAAEMAQTYKKLFPLQNNK</sequence>
<keyword evidence="10" id="KW-1185">Reference proteome</keyword>
<protein>
    <submittedName>
        <fullName evidence="9">Lipid A core--O-antigen ligase</fullName>
    </submittedName>
</protein>
<dbReference type="InterPro" id="IPR021797">
    <property type="entry name" value="Wzy_C_2"/>
</dbReference>
<reference evidence="9 10" key="1">
    <citation type="submission" date="2015-06" db="EMBL/GenBank/DDBJ databases">
        <title>Genome sequencing of Cronobacter sp. strain DJ34 isolated from petroleum contaminated sludge of Duliajan Oil Fields, Assam, India.</title>
        <authorList>
            <person name="Pal S."/>
            <person name="Banerjee T.D."/>
            <person name="Roy A."/>
            <person name="Sar P."/>
            <person name="Kazy S.K."/>
        </authorList>
    </citation>
    <scope>NUCLEOTIDE SEQUENCE [LARGE SCALE GENOMIC DNA]</scope>
    <source>
        <strain evidence="9 10">DJ34</strain>
    </source>
</reference>
<evidence type="ECO:0000259" key="8">
    <source>
        <dbReference type="Pfam" id="PF15864"/>
    </source>
</evidence>
<feature type="transmembrane region" description="Helical" evidence="5">
    <location>
        <begin position="87"/>
        <end position="105"/>
    </location>
</feature>
<dbReference type="RefSeq" id="WP_048887799.1">
    <property type="nucleotide sequence ID" value="NZ_LFEJ01000012.1"/>
</dbReference>
<feature type="transmembrane region" description="Helical" evidence="5">
    <location>
        <begin position="289"/>
        <end position="307"/>
    </location>
</feature>
<dbReference type="PANTHER" id="PTHR37422">
    <property type="entry name" value="TEICHURONIC ACID BIOSYNTHESIS PROTEIN TUAE"/>
    <property type="match status" value="1"/>
</dbReference>
<feature type="transmembrane region" description="Helical" evidence="5">
    <location>
        <begin position="319"/>
        <end position="340"/>
    </location>
</feature>
<keyword evidence="4 5" id="KW-0472">Membrane</keyword>
<keyword evidence="9" id="KW-0436">Ligase</keyword>
<evidence type="ECO:0000259" key="7">
    <source>
        <dbReference type="Pfam" id="PF11846"/>
    </source>
</evidence>
<dbReference type="AlphaFoldDB" id="A0A0J8VPF7"/>
<dbReference type="GO" id="GO:0016020">
    <property type="term" value="C:membrane"/>
    <property type="evidence" value="ECO:0007669"/>
    <property type="project" value="UniProtKB-SubCell"/>
</dbReference>
<dbReference type="PANTHER" id="PTHR37422:SF21">
    <property type="entry name" value="EXOQ-LIKE PROTEIN"/>
    <property type="match status" value="1"/>
</dbReference>